<feature type="region of interest" description="Disordered" evidence="1">
    <location>
        <begin position="1"/>
        <end position="89"/>
    </location>
</feature>
<dbReference type="InterPro" id="IPR028037">
    <property type="entry name" value="Antitoxin_Rv0909/MT0933"/>
</dbReference>
<feature type="compositionally biased region" description="Basic and acidic residues" evidence="1">
    <location>
        <begin position="61"/>
        <end position="72"/>
    </location>
</feature>
<organism evidence="2 3">
    <name type="scientific">Streptomyces akebiae</name>
    <dbReference type="NCBI Taxonomy" id="2865673"/>
    <lineage>
        <taxon>Bacteria</taxon>
        <taxon>Bacillati</taxon>
        <taxon>Actinomycetota</taxon>
        <taxon>Actinomycetes</taxon>
        <taxon>Kitasatosporales</taxon>
        <taxon>Streptomycetaceae</taxon>
        <taxon>Streptomyces</taxon>
    </lineage>
</organism>
<gene>
    <name evidence="2" type="ORF">K1J60_11875</name>
</gene>
<accession>A0ABX8XND5</accession>
<evidence type="ECO:0000256" key="1">
    <source>
        <dbReference type="SAM" id="MobiDB-lite"/>
    </source>
</evidence>
<proteinExistence type="predicted"/>
<dbReference type="RefSeq" id="WP_220646203.1">
    <property type="nucleotide sequence ID" value="NZ_CP080647.1"/>
</dbReference>
<reference evidence="2 3" key="1">
    <citation type="submission" date="2021-08" db="EMBL/GenBank/DDBJ databases">
        <authorList>
            <person name="Ping M."/>
        </authorList>
    </citation>
    <scope>NUCLEOTIDE SEQUENCE [LARGE SCALE GENOMIC DNA]</scope>
    <source>
        <strain evidence="2 3">MG28</strain>
    </source>
</reference>
<dbReference type="Pfam" id="PF14013">
    <property type="entry name" value="MT0933_antitox"/>
    <property type="match status" value="1"/>
</dbReference>
<protein>
    <submittedName>
        <fullName evidence="2">Antitoxin</fullName>
    </submittedName>
</protein>
<evidence type="ECO:0000313" key="3">
    <source>
        <dbReference type="Proteomes" id="UP000827138"/>
    </source>
</evidence>
<dbReference type="EMBL" id="CP080647">
    <property type="protein sequence ID" value="QYX77128.1"/>
    <property type="molecule type" value="Genomic_DNA"/>
</dbReference>
<feature type="compositionally biased region" description="Pro residues" evidence="1">
    <location>
        <begin position="75"/>
        <end position="89"/>
    </location>
</feature>
<sequence length="89" mass="9540">MRLLDNLKTRLSPAKDKVSHLAQKHEGKIQHGLDRAAHTVDRKTKGKYSDKIQSGTGRAKHAMDRLAHHDGGHTPPTPGGGATPPPPAS</sequence>
<feature type="compositionally biased region" description="Basic and acidic residues" evidence="1">
    <location>
        <begin position="1"/>
        <end position="50"/>
    </location>
</feature>
<keyword evidence="3" id="KW-1185">Reference proteome</keyword>
<name>A0ABX8XND5_9ACTN</name>
<dbReference type="Proteomes" id="UP000827138">
    <property type="component" value="Chromosome"/>
</dbReference>
<evidence type="ECO:0000313" key="2">
    <source>
        <dbReference type="EMBL" id="QYX77128.1"/>
    </source>
</evidence>